<name>A0ABS2K4C4_9GAMM</name>
<dbReference type="PANTHER" id="PTHR30069:SF46">
    <property type="entry name" value="OAR PROTEIN"/>
    <property type="match status" value="1"/>
</dbReference>
<dbReference type="InterPro" id="IPR057601">
    <property type="entry name" value="Oar-like_b-barrel"/>
</dbReference>
<keyword evidence="4" id="KW-0812">Transmembrane</keyword>
<keyword evidence="6" id="KW-0998">Cell outer membrane</keyword>
<dbReference type="RefSeq" id="WP_204682368.1">
    <property type="nucleotide sequence ID" value="NZ_BSNR01000002.1"/>
</dbReference>
<evidence type="ECO:0000313" key="11">
    <source>
        <dbReference type="Proteomes" id="UP001430149"/>
    </source>
</evidence>
<feature type="signal peptide" evidence="7">
    <location>
        <begin position="1"/>
        <end position="35"/>
    </location>
</feature>
<comment type="caution">
    <text evidence="10">The sequence shown here is derived from an EMBL/GenBank/DDBJ whole genome shotgun (WGS) entry which is preliminary data.</text>
</comment>
<evidence type="ECO:0000256" key="1">
    <source>
        <dbReference type="ARBA" id="ARBA00004571"/>
    </source>
</evidence>
<dbReference type="Pfam" id="PF07715">
    <property type="entry name" value="Plug"/>
    <property type="match status" value="1"/>
</dbReference>
<evidence type="ECO:0000259" key="8">
    <source>
        <dbReference type="Pfam" id="PF07715"/>
    </source>
</evidence>
<evidence type="ECO:0000256" key="3">
    <source>
        <dbReference type="ARBA" id="ARBA00022452"/>
    </source>
</evidence>
<dbReference type="InterPro" id="IPR037066">
    <property type="entry name" value="Plug_dom_sf"/>
</dbReference>
<comment type="subcellular location">
    <subcellularLocation>
        <location evidence="1">Cell outer membrane</location>
        <topology evidence="1">Multi-pass membrane protein</topology>
    </subcellularLocation>
</comment>
<proteinExistence type="predicted"/>
<dbReference type="PANTHER" id="PTHR30069">
    <property type="entry name" value="TONB-DEPENDENT OUTER MEMBRANE RECEPTOR"/>
    <property type="match status" value="1"/>
</dbReference>
<keyword evidence="10" id="KW-0675">Receptor</keyword>
<evidence type="ECO:0000259" key="9">
    <source>
        <dbReference type="Pfam" id="PF25183"/>
    </source>
</evidence>
<dbReference type="Pfam" id="PF25183">
    <property type="entry name" value="OMP_b-brl_4"/>
    <property type="match status" value="1"/>
</dbReference>
<organism evidence="10 11">
    <name type="scientific">Dyella flava</name>
    <dbReference type="NCBI Taxonomy" id="1920170"/>
    <lineage>
        <taxon>Bacteria</taxon>
        <taxon>Pseudomonadati</taxon>
        <taxon>Pseudomonadota</taxon>
        <taxon>Gammaproteobacteria</taxon>
        <taxon>Lysobacterales</taxon>
        <taxon>Rhodanobacteraceae</taxon>
        <taxon>Dyella</taxon>
    </lineage>
</organism>
<keyword evidence="11" id="KW-1185">Reference proteome</keyword>
<feature type="domain" description="TonB-dependent receptor plug" evidence="8">
    <location>
        <begin position="145"/>
        <end position="249"/>
    </location>
</feature>
<dbReference type="InterPro" id="IPR036942">
    <property type="entry name" value="Beta-barrel_TonB_sf"/>
</dbReference>
<feature type="chain" id="PRO_5046076333" evidence="7">
    <location>
        <begin position="36"/>
        <end position="1044"/>
    </location>
</feature>
<dbReference type="Gene3D" id="2.40.170.20">
    <property type="entry name" value="TonB-dependent receptor, beta-barrel domain"/>
    <property type="match status" value="1"/>
</dbReference>
<dbReference type="InterPro" id="IPR039426">
    <property type="entry name" value="TonB-dep_rcpt-like"/>
</dbReference>
<dbReference type="Gene3D" id="2.170.130.10">
    <property type="entry name" value="TonB-dependent receptor, plug domain"/>
    <property type="match status" value="1"/>
</dbReference>
<accession>A0ABS2K4C4</accession>
<reference evidence="10" key="1">
    <citation type="submission" date="2020-10" db="EMBL/GenBank/DDBJ databases">
        <title>Phylogeny of dyella-like bacteria.</title>
        <authorList>
            <person name="Fu J."/>
        </authorList>
    </citation>
    <scope>NUCLEOTIDE SEQUENCE</scope>
    <source>
        <strain evidence="10">DHOC52</strain>
    </source>
</reference>
<keyword evidence="3" id="KW-1134">Transmembrane beta strand</keyword>
<evidence type="ECO:0000256" key="6">
    <source>
        <dbReference type="ARBA" id="ARBA00023237"/>
    </source>
</evidence>
<dbReference type="Proteomes" id="UP001430149">
    <property type="component" value="Unassembled WGS sequence"/>
</dbReference>
<feature type="domain" description="TonB-dependent transporter Oar-like beta-barrel" evidence="9">
    <location>
        <begin position="356"/>
        <end position="930"/>
    </location>
</feature>
<evidence type="ECO:0000256" key="4">
    <source>
        <dbReference type="ARBA" id="ARBA00022692"/>
    </source>
</evidence>
<sequence length="1044" mass="112897">MSIKRLAPASGMPVRHTALAMAVAMGFGFSGFVSAQSTTGTIAGQAPVAAGETIQITGGSGFNRTVPVDSKSGRYSITLPIGTYTVTLLQNGKTVQSKNNVTALAASAVAVDFVAASGASTANAQNLSSVMVTANAIPPIDVTSTNQSTTITAEQLKHLPLQRSAEAIALLAPGTVQGASALNKGPTGAPLVSFGGSSVAENAYYINGFNTSDPIGNQGGLTLPYGAIAQQQTLTSGYEAQYGRSAGGVISQIGQSGTNTWHFGGQVLWEPAFAGGTPANLYYENPMSTTPGQEKGDLLDYRNADSQWNTVYDGYLGGPLIKDTLFFFIAAEADRTHDTNLQPSATTGDIYYQQYTNPKMYGKIDWNINDSNTLGITYVKNSYAYDSSIYNYNYNTLTPGSFSSYDQSFKNSYSLWNGKFTSYITDDITVNAMFGKMSGTLYTDQPPFNGSSLPSIILPFLQNPALNGNSPISNPNTNSNINNPNNTTSVLNLRFDVEWKIGDHDIQAGIDNDTSRDINAGSLMTGPGYAWLYNQAASPTTYIAGSTAGAYGWVDAPANYPNGAQGYYVAKYIFTDAATVEVAQRAQYIQDRWQVLPNLLLSLGLRNDQFTNYNPSGVPYLRLTSPQWAPRLGATWDVFGDSTLKVFGNAGRYYLAMPSAVALRDAGAPLYEETYYTYSSINPVTGIPEGLTPIASNPTTNVPVNNENGSSLDPKVVASRNLKAEYQDEFVLGMQQQINPSWDYGVTAMYRSLGRAIDDTGYTQAIYNAMIAQGANPATLTLSDIDGSILINPGQYNVIVAKNNAGGYNTAVVTNAMLGMPQLIRRYYSLDMFLEHPWDGKWTAKFDYVFSRSWGNTEGPVQSNIGQGGNSVSATEQWDYPQIMSFSNGLQANNQKHQFRLYGTYQILPEWTVSGVLQMASGTPKDCLGYYGPNQTDPISYGSSYHWCFGNPSAPGATGSNPWTEILSLQVEYRPEWANKKLGFQLQVYNLFNQQRITQIYAQAGSTSSPNPLYLSAIENGTPSQNSYGVETPRYLQFGITYDW</sequence>
<evidence type="ECO:0000313" key="10">
    <source>
        <dbReference type="EMBL" id="MBM7126067.1"/>
    </source>
</evidence>
<gene>
    <name evidence="10" type="ORF">ISP19_11880</name>
</gene>
<protein>
    <submittedName>
        <fullName evidence="10">TonB-dependent receptor plug domain-containing protein</fullName>
    </submittedName>
</protein>
<dbReference type="InterPro" id="IPR012910">
    <property type="entry name" value="Plug_dom"/>
</dbReference>
<keyword evidence="5" id="KW-0472">Membrane</keyword>
<keyword evidence="7" id="KW-0732">Signal</keyword>
<evidence type="ECO:0000256" key="2">
    <source>
        <dbReference type="ARBA" id="ARBA00022448"/>
    </source>
</evidence>
<evidence type="ECO:0000256" key="7">
    <source>
        <dbReference type="SAM" id="SignalP"/>
    </source>
</evidence>
<keyword evidence="2" id="KW-0813">Transport</keyword>
<dbReference type="EMBL" id="JADIKE010000036">
    <property type="protein sequence ID" value="MBM7126067.1"/>
    <property type="molecule type" value="Genomic_DNA"/>
</dbReference>
<dbReference type="SUPFAM" id="SSF56935">
    <property type="entry name" value="Porins"/>
    <property type="match status" value="1"/>
</dbReference>
<evidence type="ECO:0000256" key="5">
    <source>
        <dbReference type="ARBA" id="ARBA00023136"/>
    </source>
</evidence>